<organism evidence="2 3">
    <name type="scientific">Flaviflexus salsibiostraticola</name>
    <dbReference type="NCBI Taxonomy" id="1282737"/>
    <lineage>
        <taxon>Bacteria</taxon>
        <taxon>Bacillati</taxon>
        <taxon>Actinomycetota</taxon>
        <taxon>Actinomycetes</taxon>
        <taxon>Actinomycetales</taxon>
        <taxon>Actinomycetaceae</taxon>
        <taxon>Flaviflexus</taxon>
    </lineage>
</organism>
<dbReference type="CDD" id="cd00093">
    <property type="entry name" value="HTH_XRE"/>
    <property type="match status" value="1"/>
</dbReference>
<dbReference type="AlphaFoldDB" id="A0A3Q8WUB1"/>
<proteinExistence type="predicted"/>
<sequence>MNNAEEPTTKLGEFIRQKRIEKDLSIRKLAELSGVVNNTVWRIEHGEIVQPRPEILTAIARSLSIPAADLYALVDYPSLTKLPSFGAYLRARYQELTPSQVAQLEGYFAAIAQQSGINLDGPEPGEDEF</sequence>
<dbReference type="EMBL" id="CP034438">
    <property type="protein sequence ID" value="AZN29384.1"/>
    <property type="molecule type" value="Genomic_DNA"/>
</dbReference>
<dbReference type="SUPFAM" id="SSF47413">
    <property type="entry name" value="lambda repressor-like DNA-binding domains"/>
    <property type="match status" value="1"/>
</dbReference>
<dbReference type="InterPro" id="IPR010982">
    <property type="entry name" value="Lambda_DNA-bd_dom_sf"/>
</dbReference>
<accession>A0A3Q8WUB1</accession>
<dbReference type="GO" id="GO:0003677">
    <property type="term" value="F:DNA binding"/>
    <property type="evidence" value="ECO:0007669"/>
    <property type="project" value="InterPro"/>
</dbReference>
<feature type="domain" description="HTH cro/C1-type" evidence="1">
    <location>
        <begin position="15"/>
        <end position="70"/>
    </location>
</feature>
<dbReference type="Proteomes" id="UP000270021">
    <property type="component" value="Chromosome"/>
</dbReference>
<keyword evidence="3" id="KW-1185">Reference proteome</keyword>
<dbReference type="InterPro" id="IPR001387">
    <property type="entry name" value="Cro/C1-type_HTH"/>
</dbReference>
<evidence type="ECO:0000313" key="2">
    <source>
        <dbReference type="EMBL" id="AZN29384.1"/>
    </source>
</evidence>
<evidence type="ECO:0000259" key="1">
    <source>
        <dbReference type="PROSITE" id="PS50943"/>
    </source>
</evidence>
<dbReference type="SMART" id="SM00530">
    <property type="entry name" value="HTH_XRE"/>
    <property type="match status" value="1"/>
</dbReference>
<name>A0A3Q8WUB1_9ACTO</name>
<reference evidence="2 3" key="1">
    <citation type="submission" date="2018-12" db="EMBL/GenBank/DDBJ databases">
        <title>Complete genome sequence of Flaviflexus salsibiostraticola KCTC 33148.</title>
        <authorList>
            <person name="Bae J.-W."/>
        </authorList>
    </citation>
    <scope>NUCLEOTIDE SEQUENCE [LARGE SCALE GENOMIC DNA]</scope>
    <source>
        <strain evidence="2 3">KCTC 33148</strain>
    </source>
</reference>
<dbReference type="Pfam" id="PF01381">
    <property type="entry name" value="HTH_3"/>
    <property type="match status" value="1"/>
</dbReference>
<dbReference type="OrthoDB" id="4629244at2"/>
<dbReference type="PROSITE" id="PS50943">
    <property type="entry name" value="HTH_CROC1"/>
    <property type="match status" value="1"/>
</dbReference>
<gene>
    <name evidence="2" type="ORF">EJO69_02965</name>
</gene>
<dbReference type="KEGG" id="fsl:EJO69_02965"/>
<dbReference type="RefSeq" id="WP_126039037.1">
    <property type="nucleotide sequence ID" value="NZ_CP034438.1"/>
</dbReference>
<evidence type="ECO:0000313" key="3">
    <source>
        <dbReference type="Proteomes" id="UP000270021"/>
    </source>
</evidence>
<dbReference type="Gene3D" id="1.10.260.40">
    <property type="entry name" value="lambda repressor-like DNA-binding domains"/>
    <property type="match status" value="1"/>
</dbReference>
<protein>
    <submittedName>
        <fullName evidence="2">Helix-turn-helix domain-containing protein</fullName>
    </submittedName>
</protein>